<organism evidence="3 4">
    <name type="scientific">Lasallia pustulata</name>
    <dbReference type="NCBI Taxonomy" id="136370"/>
    <lineage>
        <taxon>Eukaryota</taxon>
        <taxon>Fungi</taxon>
        <taxon>Dikarya</taxon>
        <taxon>Ascomycota</taxon>
        <taxon>Pezizomycotina</taxon>
        <taxon>Lecanoromycetes</taxon>
        <taxon>OSLEUM clade</taxon>
        <taxon>Umbilicariomycetidae</taxon>
        <taxon>Umbilicariales</taxon>
        <taxon>Umbilicariaceae</taxon>
        <taxon>Lasallia</taxon>
    </lineage>
</organism>
<name>A0A1W5D2X5_9LECA</name>
<reference evidence="4" key="1">
    <citation type="submission" date="2017-03" db="EMBL/GenBank/DDBJ databases">
        <authorList>
            <person name="Sharma R."/>
            <person name="Thines M."/>
        </authorList>
    </citation>
    <scope>NUCLEOTIDE SEQUENCE [LARGE SCALE GENOMIC DNA]</scope>
</reference>
<sequence>MDLFNNPTLTKRQSVTDSSNDQNIGSTRNATSSVSGLVSTLVPCLILALAYVVGFLILRRSQRRQENTTFAQLSLWLDQAIQ</sequence>
<keyword evidence="4" id="KW-1185">Reference proteome</keyword>
<feature type="transmembrane region" description="Helical" evidence="2">
    <location>
        <begin position="37"/>
        <end position="58"/>
    </location>
</feature>
<dbReference type="Proteomes" id="UP000192927">
    <property type="component" value="Unassembled WGS sequence"/>
</dbReference>
<evidence type="ECO:0000256" key="1">
    <source>
        <dbReference type="SAM" id="MobiDB-lite"/>
    </source>
</evidence>
<feature type="region of interest" description="Disordered" evidence="1">
    <location>
        <begin position="1"/>
        <end position="34"/>
    </location>
</feature>
<keyword evidence="2" id="KW-0472">Membrane</keyword>
<accession>A0A1W5D2X5</accession>
<evidence type="ECO:0000313" key="4">
    <source>
        <dbReference type="Proteomes" id="UP000192927"/>
    </source>
</evidence>
<evidence type="ECO:0000313" key="3">
    <source>
        <dbReference type="EMBL" id="SLM37239.1"/>
    </source>
</evidence>
<feature type="compositionally biased region" description="Polar residues" evidence="1">
    <location>
        <begin position="1"/>
        <end position="30"/>
    </location>
</feature>
<protein>
    <submittedName>
        <fullName evidence="3">Uncharacterized protein</fullName>
    </submittedName>
</protein>
<dbReference type="EMBL" id="FWEW01001462">
    <property type="protein sequence ID" value="SLM37239.1"/>
    <property type="molecule type" value="Genomic_DNA"/>
</dbReference>
<keyword evidence="2" id="KW-0812">Transmembrane</keyword>
<proteinExistence type="predicted"/>
<evidence type="ECO:0000256" key="2">
    <source>
        <dbReference type="SAM" id="Phobius"/>
    </source>
</evidence>
<keyword evidence="2" id="KW-1133">Transmembrane helix</keyword>
<dbReference type="AlphaFoldDB" id="A0A1W5D2X5"/>